<evidence type="ECO:0000259" key="2">
    <source>
        <dbReference type="Pfam" id="PF26107"/>
    </source>
</evidence>
<dbReference type="Pfam" id="PF26109">
    <property type="entry name" value="WHD_BrxR"/>
    <property type="match status" value="1"/>
</dbReference>
<dbReference type="InterPro" id="IPR059020">
    <property type="entry name" value="CapW_CTD"/>
</dbReference>
<dbReference type="Proteomes" id="UP000515680">
    <property type="component" value="Chromosome"/>
</dbReference>
<dbReference type="PANTHER" id="PTHR34580">
    <property type="match status" value="1"/>
</dbReference>
<dbReference type="Pfam" id="PF26107">
    <property type="entry name" value="BrxR_CTD"/>
    <property type="match status" value="1"/>
</dbReference>
<protein>
    <submittedName>
        <fullName evidence="4">WYL domain-containing protein</fullName>
    </submittedName>
</protein>
<evidence type="ECO:0000313" key="5">
    <source>
        <dbReference type="Proteomes" id="UP000515680"/>
    </source>
</evidence>
<gene>
    <name evidence="4" type="ORF">WP8W18C01_20240</name>
</gene>
<dbReference type="PROSITE" id="PS52050">
    <property type="entry name" value="WYL"/>
    <property type="match status" value="1"/>
</dbReference>
<dbReference type="PANTHER" id="PTHR34580:SF3">
    <property type="entry name" value="PROTEIN PAFB"/>
    <property type="match status" value="1"/>
</dbReference>
<feature type="domain" description="DNA-binding transcriptional repressor CapW winged helix-turn-helix" evidence="3">
    <location>
        <begin position="32"/>
        <end position="109"/>
    </location>
</feature>
<organism evidence="4 5">
    <name type="scientific">Pseudomonas putida</name>
    <name type="common">Arthrobacter siderocapsulatus</name>
    <dbReference type="NCBI Taxonomy" id="303"/>
    <lineage>
        <taxon>Bacteria</taxon>
        <taxon>Pseudomonadati</taxon>
        <taxon>Pseudomonadota</taxon>
        <taxon>Gammaproteobacteria</taxon>
        <taxon>Pseudomonadales</taxon>
        <taxon>Pseudomonadaceae</taxon>
        <taxon>Pseudomonas</taxon>
    </lineage>
</organism>
<dbReference type="InterPro" id="IPR059019">
    <property type="entry name" value="WHD_CapW"/>
</dbReference>
<feature type="domain" description="WYL" evidence="1">
    <location>
        <begin position="140"/>
        <end position="204"/>
    </location>
</feature>
<sequence length="318" mass="36425">MAIPLTKHKFANPNEPVRMSNEQLADLTQPQRDRLAFVELRVRFIGEIRRQDLVTRFGIQSAAASRDLALYKELVPGNIDYDSKAKSYVLGQRFQPVFDFPPERVLSWLTQGFGDGEPMRLKAWVASESPSRLTHPDLGVLASVTRAIHQECPLGIEYHSISSGRTKREVVPFALIDNGLRWHVRAFDRKSQEFRDFVITRIRHPIVLKGQSVAAHEMSDQDIQWTRIVELELVPHPDQPRPEITEMDYGMRDGVLRMKLRAATAGYILRKWSVDCSPDHSLRGHEFRLWLKDHLALYGVKNAVLAPGYRSPDQNKGE</sequence>
<name>A0A6S5TNM2_PSEPU</name>
<dbReference type="InterPro" id="IPR026881">
    <property type="entry name" value="WYL_dom"/>
</dbReference>
<dbReference type="InterPro" id="IPR051534">
    <property type="entry name" value="CBASS_pafABC_assoc_protein"/>
</dbReference>
<dbReference type="InterPro" id="IPR016634">
    <property type="entry name" value="CapW-like"/>
</dbReference>
<dbReference type="EMBL" id="AP022227">
    <property type="protein sequence ID" value="BBT39683.1"/>
    <property type="molecule type" value="Genomic_DNA"/>
</dbReference>
<dbReference type="PIRSF" id="PIRSF015558">
    <property type="entry name" value="Txn_reg_DeoR_prd"/>
    <property type="match status" value="1"/>
</dbReference>
<evidence type="ECO:0000313" key="4">
    <source>
        <dbReference type="EMBL" id="BBT39683.1"/>
    </source>
</evidence>
<reference evidence="4 5" key="1">
    <citation type="submission" date="2019-12" db="EMBL/GenBank/DDBJ databases">
        <title>complete genome sequences of Pseudomonas putida str. WP8-W18-CRE-01 isolated from wastewater treatment plant effluent.</title>
        <authorList>
            <person name="Sekizuka T."/>
            <person name="Itokawa K."/>
            <person name="Yatsu K."/>
            <person name="Inamine Y."/>
            <person name="Kuroda M."/>
        </authorList>
    </citation>
    <scope>NUCLEOTIDE SEQUENCE [LARGE SCALE GENOMIC DNA]</scope>
    <source>
        <strain evidence="4 5">WP8-W18-CRE-01</strain>
    </source>
</reference>
<feature type="domain" description="DNA-binding transcriptional repressor CapW C-terminal dimerisation" evidence="2">
    <location>
        <begin position="228"/>
        <end position="293"/>
    </location>
</feature>
<dbReference type="Pfam" id="PF13280">
    <property type="entry name" value="WYL"/>
    <property type="match status" value="1"/>
</dbReference>
<accession>A0A6S5TNM2</accession>
<dbReference type="AlphaFoldDB" id="A0A6S5TNM2"/>
<proteinExistence type="predicted"/>
<evidence type="ECO:0000259" key="1">
    <source>
        <dbReference type="Pfam" id="PF13280"/>
    </source>
</evidence>
<evidence type="ECO:0000259" key="3">
    <source>
        <dbReference type="Pfam" id="PF26109"/>
    </source>
</evidence>